<gene>
    <name evidence="4" type="ORF">ACG0Z6_16585</name>
</gene>
<sequence>NGDPDRPLITGRVHNALNMPSWELPEQHALTGLRSRELTPGGGNAAAGRSNHLILDDTAQSIQVQLKSDHQHSQLSLGDITRIDSHSGRQDARGQGFELRTDGHGAVRAKDGLLITTEARPAASAHHTDLKETAARLGQAQGQHFKLAELAQTHRAQGGQDQLETAKELQAQWREVKGNDRAAPRDELQAPHLVLASPAGIASTTEGSTHQHSQGHHAVTAERHISLSSEHSLLASAKAAIKLFAYKAGVKLISAKADIDVQALEQNLRLLAKLDITQQANRIHITAQQEVVINGAGS</sequence>
<dbReference type="InterPro" id="IPR028244">
    <property type="entry name" value="T6SS_Rhs_Vgr_dom"/>
</dbReference>
<evidence type="ECO:0000313" key="5">
    <source>
        <dbReference type="Proteomes" id="UP001606099"/>
    </source>
</evidence>
<evidence type="ECO:0000259" key="3">
    <source>
        <dbReference type="Pfam" id="PF13296"/>
    </source>
</evidence>
<evidence type="ECO:0000313" key="4">
    <source>
        <dbReference type="EMBL" id="MFG6449835.1"/>
    </source>
</evidence>
<feature type="domain" description="DUF2345" evidence="2">
    <location>
        <begin position="183"/>
        <end position="298"/>
    </location>
</feature>
<feature type="non-terminal residue" evidence="4">
    <location>
        <position position="298"/>
    </location>
</feature>
<dbReference type="Pfam" id="PF10106">
    <property type="entry name" value="DUF2345"/>
    <property type="match status" value="1"/>
</dbReference>
<dbReference type="EMBL" id="JBIGHZ010000016">
    <property type="protein sequence ID" value="MFG6449835.1"/>
    <property type="molecule type" value="Genomic_DNA"/>
</dbReference>
<feature type="compositionally biased region" description="Basic and acidic residues" evidence="1">
    <location>
        <begin position="81"/>
        <end position="92"/>
    </location>
</feature>
<dbReference type="InterPro" id="IPR018769">
    <property type="entry name" value="VgrG2_DUF2345"/>
</dbReference>
<accession>A0ABW7FZP6</accession>
<comment type="caution">
    <text evidence="4">The sequence shown here is derived from an EMBL/GenBank/DDBJ whole genome shotgun (WGS) entry which is preliminary data.</text>
</comment>
<evidence type="ECO:0000256" key="1">
    <source>
        <dbReference type="SAM" id="MobiDB-lite"/>
    </source>
</evidence>
<protein>
    <submittedName>
        <fullName evidence="4">Type VI secretion system Vgr family protein</fullName>
    </submittedName>
</protein>
<reference evidence="4 5" key="1">
    <citation type="submission" date="2024-08" db="EMBL/GenBank/DDBJ databases">
        <authorList>
            <person name="Lu H."/>
        </authorList>
    </citation>
    <scope>NUCLEOTIDE SEQUENCE [LARGE SCALE GENOMIC DNA]</scope>
    <source>
        <strain evidence="4 5">BYS180W</strain>
    </source>
</reference>
<proteinExistence type="predicted"/>
<feature type="non-terminal residue" evidence="4">
    <location>
        <position position="1"/>
    </location>
</feature>
<keyword evidence="5" id="KW-1185">Reference proteome</keyword>
<feature type="region of interest" description="Disordered" evidence="1">
    <location>
        <begin position="70"/>
        <end position="96"/>
    </location>
</feature>
<dbReference type="RefSeq" id="WP_394463453.1">
    <property type="nucleotide sequence ID" value="NZ_JBIGHZ010000016.1"/>
</dbReference>
<name>A0ABW7FZP6_9BURK</name>
<evidence type="ECO:0000259" key="2">
    <source>
        <dbReference type="Pfam" id="PF10106"/>
    </source>
</evidence>
<organism evidence="4 5">
    <name type="scientific">Roseateles rivi</name>
    <dbReference type="NCBI Taxonomy" id="3299028"/>
    <lineage>
        <taxon>Bacteria</taxon>
        <taxon>Pseudomonadati</taxon>
        <taxon>Pseudomonadota</taxon>
        <taxon>Betaproteobacteria</taxon>
        <taxon>Burkholderiales</taxon>
        <taxon>Sphaerotilaceae</taxon>
        <taxon>Roseateles</taxon>
    </lineage>
</organism>
<dbReference type="SUPFAM" id="SSF69349">
    <property type="entry name" value="Phage fibre proteins"/>
    <property type="match status" value="1"/>
</dbReference>
<dbReference type="Pfam" id="PF13296">
    <property type="entry name" value="T6SS_Vgr"/>
    <property type="match status" value="1"/>
</dbReference>
<feature type="domain" description="Putative type VI secretion system Rhs element associated Vgr" evidence="3">
    <location>
        <begin position="47"/>
        <end position="151"/>
    </location>
</feature>
<dbReference type="Proteomes" id="UP001606099">
    <property type="component" value="Unassembled WGS sequence"/>
</dbReference>